<dbReference type="AlphaFoldDB" id="A0A3D8Q733"/>
<name>A0A3D8Q733_9HELO</name>
<dbReference type="Proteomes" id="UP000256328">
    <property type="component" value="Unassembled WGS sequence"/>
</dbReference>
<evidence type="ECO:0000313" key="2">
    <source>
        <dbReference type="EMBL" id="RDW57655.1"/>
    </source>
</evidence>
<feature type="signal peptide" evidence="1">
    <location>
        <begin position="1"/>
        <end position="18"/>
    </location>
</feature>
<organism evidence="2 3">
    <name type="scientific">Coleophoma crateriformis</name>
    <dbReference type="NCBI Taxonomy" id="565419"/>
    <lineage>
        <taxon>Eukaryota</taxon>
        <taxon>Fungi</taxon>
        <taxon>Dikarya</taxon>
        <taxon>Ascomycota</taxon>
        <taxon>Pezizomycotina</taxon>
        <taxon>Leotiomycetes</taxon>
        <taxon>Helotiales</taxon>
        <taxon>Dermateaceae</taxon>
        <taxon>Coleophoma</taxon>
    </lineage>
</organism>
<comment type="caution">
    <text evidence="2">The sequence shown here is derived from an EMBL/GenBank/DDBJ whole genome shotgun (WGS) entry which is preliminary data.</text>
</comment>
<dbReference type="EMBL" id="PDLN01000022">
    <property type="protein sequence ID" value="RDW57655.1"/>
    <property type="molecule type" value="Genomic_DNA"/>
</dbReference>
<keyword evidence="3" id="KW-1185">Reference proteome</keyword>
<dbReference type="OrthoDB" id="4862890at2759"/>
<gene>
    <name evidence="2" type="ORF">BP5796_12456</name>
</gene>
<evidence type="ECO:0000313" key="3">
    <source>
        <dbReference type="Proteomes" id="UP000256328"/>
    </source>
</evidence>
<feature type="chain" id="PRO_5017560371" evidence="1">
    <location>
        <begin position="19"/>
        <end position="139"/>
    </location>
</feature>
<keyword evidence="1" id="KW-0732">Signal</keyword>
<proteinExistence type="predicted"/>
<accession>A0A3D8Q733</accession>
<protein>
    <submittedName>
        <fullName evidence="2">Uncharacterized protein</fullName>
    </submittedName>
</protein>
<reference evidence="2 3" key="1">
    <citation type="journal article" date="2018" name="IMA Fungus">
        <title>IMA Genome-F 9: Draft genome sequence of Annulohypoxylon stygium, Aspergillus mulundensis, Berkeleyomyces basicola (syn. Thielaviopsis basicola), Ceratocystis smalleyi, two Cercospora beticola strains, Coleophoma cylindrospora, Fusarium fracticaudum, Phialophora cf. hyalina, and Morchella septimelata.</title>
        <authorList>
            <person name="Wingfield B.D."/>
            <person name="Bills G.F."/>
            <person name="Dong Y."/>
            <person name="Huang W."/>
            <person name="Nel W.J."/>
            <person name="Swalarsk-Parry B.S."/>
            <person name="Vaghefi N."/>
            <person name="Wilken P.M."/>
            <person name="An Z."/>
            <person name="de Beer Z.W."/>
            <person name="De Vos L."/>
            <person name="Chen L."/>
            <person name="Duong T.A."/>
            <person name="Gao Y."/>
            <person name="Hammerbacher A."/>
            <person name="Kikkert J.R."/>
            <person name="Li Y."/>
            <person name="Li H."/>
            <person name="Li K."/>
            <person name="Li Q."/>
            <person name="Liu X."/>
            <person name="Ma X."/>
            <person name="Naidoo K."/>
            <person name="Pethybridge S.J."/>
            <person name="Sun J."/>
            <person name="Steenkamp E.T."/>
            <person name="van der Nest M.A."/>
            <person name="van Wyk S."/>
            <person name="Wingfield M.J."/>
            <person name="Xiong C."/>
            <person name="Yue Q."/>
            <person name="Zhang X."/>
        </authorList>
    </citation>
    <scope>NUCLEOTIDE SEQUENCE [LARGE SCALE GENOMIC DNA]</scope>
    <source>
        <strain evidence="2 3">BP5796</strain>
    </source>
</reference>
<sequence>MLFTKAITSALLIASSLAAPLTTENMEVARSVQMSPREYWAFAIKLRDGSTAKRETEAKVVAREYWAFAIKLRDGSPVKRATLESQCEQVDEGIYCTYTSADIEAYGTGTVLEQGCVTTDTGVSCFYPGATPADAVCSQ</sequence>
<evidence type="ECO:0000256" key="1">
    <source>
        <dbReference type="SAM" id="SignalP"/>
    </source>
</evidence>